<dbReference type="Gene3D" id="1.20.920.60">
    <property type="match status" value="1"/>
</dbReference>
<evidence type="ECO:0000259" key="3">
    <source>
        <dbReference type="Pfam" id="PF12777"/>
    </source>
</evidence>
<comment type="similarity">
    <text evidence="1">Belongs to the dynein heavy chain family.</text>
</comment>
<dbReference type="STRING" id="188477.A0A433TLA4"/>
<dbReference type="PANTHER" id="PTHR46532:SF4">
    <property type="entry name" value="AAA+ ATPASE DOMAIN-CONTAINING PROTEIN"/>
    <property type="match status" value="1"/>
</dbReference>
<protein>
    <recommendedName>
        <fullName evidence="3">Dynein heavy chain coiled coil stalk domain-containing protein</fullName>
    </recommendedName>
</protein>
<dbReference type="PANTHER" id="PTHR46532">
    <property type="entry name" value="MALE FERTILITY FACTOR KL5"/>
    <property type="match status" value="1"/>
</dbReference>
<dbReference type="OrthoDB" id="6373779at2759"/>
<dbReference type="GO" id="GO:0051959">
    <property type="term" value="F:dynein light intermediate chain binding"/>
    <property type="evidence" value="ECO:0007669"/>
    <property type="project" value="InterPro"/>
</dbReference>
<dbReference type="Proteomes" id="UP000271974">
    <property type="component" value="Unassembled WGS sequence"/>
</dbReference>
<dbReference type="AlphaFoldDB" id="A0A433TLA4"/>
<dbReference type="Pfam" id="PF12777">
    <property type="entry name" value="MT"/>
    <property type="match status" value="1"/>
</dbReference>
<evidence type="ECO:0000313" key="4">
    <source>
        <dbReference type="EMBL" id="RUS82383.1"/>
    </source>
</evidence>
<feature type="domain" description="Dynein heavy chain coiled coil stalk" evidence="3">
    <location>
        <begin position="5"/>
        <end position="83"/>
    </location>
</feature>
<accession>A0A433TLA4</accession>
<organism evidence="4 5">
    <name type="scientific">Elysia chlorotica</name>
    <name type="common">Eastern emerald elysia</name>
    <name type="synonym">Sea slug</name>
    <dbReference type="NCBI Taxonomy" id="188477"/>
    <lineage>
        <taxon>Eukaryota</taxon>
        <taxon>Metazoa</taxon>
        <taxon>Spiralia</taxon>
        <taxon>Lophotrochozoa</taxon>
        <taxon>Mollusca</taxon>
        <taxon>Gastropoda</taxon>
        <taxon>Heterobranchia</taxon>
        <taxon>Euthyneura</taxon>
        <taxon>Panpulmonata</taxon>
        <taxon>Sacoglossa</taxon>
        <taxon>Placobranchoidea</taxon>
        <taxon>Plakobranchidae</taxon>
        <taxon>Elysia</taxon>
    </lineage>
</organism>
<sequence>MAEAAEKVKASVQKVKDRAQNIVDEIAADRAIAETKLEAAKPALEAAEAALQTIKPADISTVKKLGKPPHLIMRIMDCCLILFRRKLDPNEPDPERPCPRPCWPEALK</sequence>
<reference evidence="4 5" key="1">
    <citation type="submission" date="2019-01" db="EMBL/GenBank/DDBJ databases">
        <title>A draft genome assembly of the solar-powered sea slug Elysia chlorotica.</title>
        <authorList>
            <person name="Cai H."/>
            <person name="Li Q."/>
            <person name="Fang X."/>
            <person name="Li J."/>
            <person name="Curtis N.E."/>
            <person name="Altenburger A."/>
            <person name="Shibata T."/>
            <person name="Feng M."/>
            <person name="Maeda T."/>
            <person name="Schwartz J.A."/>
            <person name="Shigenobu S."/>
            <person name="Lundholm N."/>
            <person name="Nishiyama T."/>
            <person name="Yang H."/>
            <person name="Hasebe M."/>
            <person name="Li S."/>
            <person name="Pierce S.K."/>
            <person name="Wang J."/>
        </authorList>
    </citation>
    <scope>NUCLEOTIDE SEQUENCE [LARGE SCALE GENOMIC DNA]</scope>
    <source>
        <strain evidence="4">EC2010</strain>
        <tissue evidence="4">Whole organism of an adult</tissue>
    </source>
</reference>
<dbReference type="InterPro" id="IPR024743">
    <property type="entry name" value="Dynein_HC_stalk"/>
</dbReference>
<dbReference type="InterPro" id="IPR026983">
    <property type="entry name" value="DHC"/>
</dbReference>
<dbReference type="GO" id="GO:0005858">
    <property type="term" value="C:axonemal dynein complex"/>
    <property type="evidence" value="ECO:0007669"/>
    <property type="project" value="TreeGrafter"/>
</dbReference>
<evidence type="ECO:0000256" key="1">
    <source>
        <dbReference type="ARBA" id="ARBA00008887"/>
    </source>
</evidence>
<dbReference type="GO" id="GO:0007018">
    <property type="term" value="P:microtubule-based movement"/>
    <property type="evidence" value="ECO:0007669"/>
    <property type="project" value="InterPro"/>
</dbReference>
<evidence type="ECO:0000313" key="5">
    <source>
        <dbReference type="Proteomes" id="UP000271974"/>
    </source>
</evidence>
<name>A0A433TLA4_ELYCH</name>
<feature type="non-terminal residue" evidence="4">
    <location>
        <position position="108"/>
    </location>
</feature>
<proteinExistence type="inferred from homology"/>
<keyword evidence="5" id="KW-1185">Reference proteome</keyword>
<feature type="compositionally biased region" description="Basic and acidic residues" evidence="2">
    <location>
        <begin position="87"/>
        <end position="98"/>
    </location>
</feature>
<dbReference type="GO" id="GO:0045505">
    <property type="term" value="F:dynein intermediate chain binding"/>
    <property type="evidence" value="ECO:0007669"/>
    <property type="project" value="InterPro"/>
</dbReference>
<feature type="region of interest" description="Disordered" evidence="2">
    <location>
        <begin position="87"/>
        <end position="108"/>
    </location>
</feature>
<gene>
    <name evidence="4" type="ORF">EGW08_009835</name>
</gene>
<comment type="caution">
    <text evidence="4">The sequence shown here is derived from an EMBL/GenBank/DDBJ whole genome shotgun (WGS) entry which is preliminary data.</text>
</comment>
<evidence type="ECO:0000256" key="2">
    <source>
        <dbReference type="SAM" id="MobiDB-lite"/>
    </source>
</evidence>
<dbReference type="EMBL" id="RQTK01000288">
    <property type="protein sequence ID" value="RUS82383.1"/>
    <property type="molecule type" value="Genomic_DNA"/>
</dbReference>